<accession>A0A2P2P5L1</accession>
<keyword evidence="1" id="KW-1133">Transmembrane helix</keyword>
<organism evidence="2">
    <name type="scientific">Rhizophora mucronata</name>
    <name type="common">Asiatic mangrove</name>
    <dbReference type="NCBI Taxonomy" id="61149"/>
    <lineage>
        <taxon>Eukaryota</taxon>
        <taxon>Viridiplantae</taxon>
        <taxon>Streptophyta</taxon>
        <taxon>Embryophyta</taxon>
        <taxon>Tracheophyta</taxon>
        <taxon>Spermatophyta</taxon>
        <taxon>Magnoliopsida</taxon>
        <taxon>eudicotyledons</taxon>
        <taxon>Gunneridae</taxon>
        <taxon>Pentapetalae</taxon>
        <taxon>rosids</taxon>
        <taxon>fabids</taxon>
        <taxon>Malpighiales</taxon>
        <taxon>Rhizophoraceae</taxon>
        <taxon>Rhizophora</taxon>
    </lineage>
</organism>
<evidence type="ECO:0000313" key="2">
    <source>
        <dbReference type="EMBL" id="MBX49933.1"/>
    </source>
</evidence>
<evidence type="ECO:0000256" key="1">
    <source>
        <dbReference type="SAM" id="Phobius"/>
    </source>
</evidence>
<sequence length="54" mass="6380">MLLQFMPIATFLYLVGDHMLLALMICMCLICKLWNGLNLHNRGRYQLHELDMQV</sequence>
<proteinExistence type="predicted"/>
<protein>
    <submittedName>
        <fullName evidence="2">Uncharacterized protein</fullName>
    </submittedName>
</protein>
<name>A0A2P2P5L1_RHIMU</name>
<dbReference type="EMBL" id="GGEC01069449">
    <property type="protein sequence ID" value="MBX49933.1"/>
    <property type="molecule type" value="Transcribed_RNA"/>
</dbReference>
<feature type="transmembrane region" description="Helical" evidence="1">
    <location>
        <begin position="12"/>
        <end position="34"/>
    </location>
</feature>
<dbReference type="AlphaFoldDB" id="A0A2P2P5L1"/>
<reference evidence="2" key="1">
    <citation type="submission" date="2018-02" db="EMBL/GenBank/DDBJ databases">
        <title>Rhizophora mucronata_Transcriptome.</title>
        <authorList>
            <person name="Meera S.P."/>
            <person name="Sreeshan A."/>
            <person name="Augustine A."/>
        </authorList>
    </citation>
    <scope>NUCLEOTIDE SEQUENCE</scope>
    <source>
        <tissue evidence="2">Leaf</tissue>
    </source>
</reference>
<keyword evidence="1" id="KW-0812">Transmembrane</keyword>
<keyword evidence="1" id="KW-0472">Membrane</keyword>